<sequence length="83" mass="9841">MRHGACRKLHSLLSEGIKRKKENQAEKHESFRSEFCTNSHYLRTIDQRFSIISLLLLQYRSAERAGGTKYKQPLFIQLQNQYL</sequence>
<keyword evidence="2" id="KW-1185">Reference proteome</keyword>
<evidence type="ECO:0000313" key="2">
    <source>
        <dbReference type="Proteomes" id="UP000238304"/>
    </source>
</evidence>
<reference evidence="1 2" key="1">
    <citation type="submission" date="2018-02" db="EMBL/GenBank/DDBJ databases">
        <authorList>
            <person name="Holder M.E."/>
            <person name="Ajami N.J."/>
            <person name="Petrosino J.F."/>
        </authorList>
    </citation>
    <scope>NUCLEOTIDE SEQUENCE [LARGE SCALE GENOMIC DNA]</scope>
    <source>
        <strain evidence="1 2">ATCC 33285</strain>
    </source>
</reference>
<accession>A0ABM6T810</accession>
<name>A0ABM6T810_9BACE</name>
<gene>
    <name evidence="1" type="ORF">C4H11_08540</name>
</gene>
<protein>
    <submittedName>
        <fullName evidence="1">Uncharacterized protein</fullName>
    </submittedName>
</protein>
<dbReference type="Proteomes" id="UP000238304">
    <property type="component" value="Chromosome"/>
</dbReference>
<evidence type="ECO:0000313" key="1">
    <source>
        <dbReference type="EMBL" id="AVM52978.1"/>
    </source>
</evidence>
<proteinExistence type="predicted"/>
<organism evidence="1 2">
    <name type="scientific">Bacteroides zoogleoformans</name>
    <dbReference type="NCBI Taxonomy" id="28119"/>
    <lineage>
        <taxon>Bacteria</taxon>
        <taxon>Pseudomonadati</taxon>
        <taxon>Bacteroidota</taxon>
        <taxon>Bacteroidia</taxon>
        <taxon>Bacteroidales</taxon>
        <taxon>Bacteroidaceae</taxon>
        <taxon>Bacteroides</taxon>
    </lineage>
</organism>
<dbReference type="EMBL" id="CP027231">
    <property type="protein sequence ID" value="AVM52978.1"/>
    <property type="molecule type" value="Genomic_DNA"/>
</dbReference>